<evidence type="ECO:0000313" key="1">
    <source>
        <dbReference type="EMBL" id="CCC50512.1"/>
    </source>
</evidence>
<dbReference type="EMBL" id="HE573025">
    <property type="protein sequence ID" value="CCC50512.1"/>
    <property type="molecule type" value="Genomic_DNA"/>
</dbReference>
<name>G0U2K9_TRYVY</name>
<proteinExistence type="predicted"/>
<protein>
    <submittedName>
        <fullName evidence="1">Uncharacterized protein</fullName>
    </submittedName>
</protein>
<accession>G0U2K9</accession>
<organism evidence="1">
    <name type="scientific">Trypanosoma vivax (strain Y486)</name>
    <dbReference type="NCBI Taxonomy" id="1055687"/>
    <lineage>
        <taxon>Eukaryota</taxon>
        <taxon>Discoba</taxon>
        <taxon>Euglenozoa</taxon>
        <taxon>Kinetoplastea</taxon>
        <taxon>Metakinetoplastina</taxon>
        <taxon>Trypanosomatida</taxon>
        <taxon>Trypanosomatidae</taxon>
        <taxon>Trypanosoma</taxon>
        <taxon>Duttonella</taxon>
    </lineage>
</organism>
<gene>
    <name evidence="1" type="ORF">TVY486_0903330</name>
</gene>
<reference evidence="1" key="1">
    <citation type="journal article" date="2012" name="Proc. Natl. Acad. Sci. U.S.A.">
        <title>Antigenic diversity is generated by distinct evolutionary mechanisms in African trypanosome species.</title>
        <authorList>
            <person name="Jackson A.P."/>
            <person name="Berry A."/>
            <person name="Aslett M."/>
            <person name="Allison H.C."/>
            <person name="Burton P."/>
            <person name="Vavrova-Anderson J."/>
            <person name="Brown R."/>
            <person name="Browne H."/>
            <person name="Corton N."/>
            <person name="Hauser H."/>
            <person name="Gamble J."/>
            <person name="Gilderthorp R."/>
            <person name="Marcello L."/>
            <person name="McQuillan J."/>
            <person name="Otto T.D."/>
            <person name="Quail M.A."/>
            <person name="Sanders M.J."/>
            <person name="van Tonder A."/>
            <person name="Ginger M.L."/>
            <person name="Field M.C."/>
            <person name="Barry J.D."/>
            <person name="Hertz-Fowler C."/>
            <person name="Berriman M."/>
        </authorList>
    </citation>
    <scope>NUCLEOTIDE SEQUENCE</scope>
    <source>
        <strain evidence="1">Y486</strain>
    </source>
</reference>
<sequence>MNTFLLSEIFLLQRKQCTEPGHITHYTGCVLKQPRATKQQKPPLVNKVFVLLCNTHCCGSVPPQTALPKRTRCTRWYANQQTRKQQQQQYKAKKASTARTVIFPALLHHETPLLTPKTHPLPLSARESVCTQTLFLLRVIRSTPLSPPTPPLHNTPLFF</sequence>
<dbReference type="AlphaFoldDB" id="G0U2K9"/>